<keyword evidence="1" id="KW-0732">Signal</keyword>
<protein>
    <recommendedName>
        <fullName evidence="2">TNase-like domain-containing protein</fullName>
    </recommendedName>
</protein>
<gene>
    <name evidence="3" type="ORF">MCANUFG4_01368</name>
</gene>
<evidence type="ECO:0000313" key="3">
    <source>
        <dbReference type="EMBL" id="EIE42242.1"/>
    </source>
</evidence>
<dbReference type="SMART" id="SM00318">
    <property type="entry name" value="SNc"/>
    <property type="match status" value="1"/>
</dbReference>
<dbReference type="PROSITE" id="PS50830">
    <property type="entry name" value="TNASE_3"/>
    <property type="match status" value="1"/>
</dbReference>
<dbReference type="SUPFAM" id="SSF50199">
    <property type="entry name" value="Staphylococcal nuclease"/>
    <property type="match status" value="1"/>
</dbReference>
<proteinExistence type="predicted"/>
<dbReference type="OrthoDB" id="398206at2"/>
<dbReference type="RefSeq" id="WP_004796687.1">
    <property type="nucleotide sequence ID" value="NZ_AJFU01000004.1"/>
</dbReference>
<organism evidence="3 4">
    <name type="scientific">Mycoplasmopsis canis UFG4</name>
    <dbReference type="NCBI Taxonomy" id="1131455"/>
    <lineage>
        <taxon>Bacteria</taxon>
        <taxon>Bacillati</taxon>
        <taxon>Mycoplasmatota</taxon>
        <taxon>Mycoplasmoidales</taxon>
        <taxon>Metamycoplasmataceae</taxon>
        <taxon>Mycoplasmopsis</taxon>
    </lineage>
</organism>
<dbReference type="InterPro" id="IPR035437">
    <property type="entry name" value="SNase_OB-fold_sf"/>
</dbReference>
<comment type="caution">
    <text evidence="3">The sequence shown here is derived from an EMBL/GenBank/DDBJ whole genome shotgun (WGS) entry which is preliminary data.</text>
</comment>
<evidence type="ECO:0000313" key="4">
    <source>
        <dbReference type="Proteomes" id="UP000006229"/>
    </source>
</evidence>
<name>I1A6X1_9BACT</name>
<keyword evidence="4" id="KW-1185">Reference proteome</keyword>
<reference evidence="3 4" key="1">
    <citation type="journal article" date="2012" name="J. Bacteriol.">
        <title>Genome annotation of five Mycoplasma canis strains.</title>
        <authorList>
            <person name="Brown D.R."/>
            <person name="May M."/>
            <person name="Michaels D.L."/>
            <person name="Barbet A.F."/>
        </authorList>
    </citation>
    <scope>NUCLEOTIDE SEQUENCE [LARGE SCALE GENOMIC DNA]</scope>
    <source>
        <strain evidence="3 4">UFG4</strain>
    </source>
</reference>
<evidence type="ECO:0000259" key="2">
    <source>
        <dbReference type="PROSITE" id="PS50830"/>
    </source>
</evidence>
<sequence length="458" mass="52514">MKFRNKLFIIGSIFATSTIAFVTSCSNNETKITNKNKENVESFEIVSYVEHNSNSSIFSVTINKANIIKKDNDTYWLWTKGITSDSTAQDKFNKVKKTVVEKINNYIQEKYLSNIKLPNKKENNLFVNINEISGMPKEIYVKINNKKIKLLLSNITKDIEYGKLGEKNQNKEMQNLAQSIENIPVKYTFSYMPSYNSYNVSGLDNINIIKVENVNINPTLKNLTINSNSDNFKPTGISFEDSSISGSAFKAKIQSVSDGDTFSVVSLENKTLKGGIQIIKDEVYKIRLSGIDTPEKGIGDGNKYISASPFEYSFALHATNFANQVINNDKYKNNVMVGFVSGKDTFNRVTADIFFGENYQFSYNAEIVRSGHTLPYSNDIWKLKFTEKDKNSYEYNLYPFISEAFEEAIKNKKGMFNYFSHPEDASLFVYKIKNNNKWHPFYWEKTNKDDIVKDYIKN</sequence>
<dbReference type="Proteomes" id="UP000006229">
    <property type="component" value="Unassembled WGS sequence"/>
</dbReference>
<evidence type="ECO:0000256" key="1">
    <source>
        <dbReference type="SAM" id="SignalP"/>
    </source>
</evidence>
<dbReference type="InterPro" id="IPR016071">
    <property type="entry name" value="Staphylococal_nuclease_OB-fold"/>
</dbReference>
<dbReference type="PROSITE" id="PS51257">
    <property type="entry name" value="PROKAR_LIPOPROTEIN"/>
    <property type="match status" value="1"/>
</dbReference>
<dbReference type="PATRIC" id="fig|1131455.3.peg.278"/>
<feature type="chain" id="PRO_5003637715" description="TNase-like domain-containing protein" evidence="1">
    <location>
        <begin position="23"/>
        <end position="458"/>
    </location>
</feature>
<feature type="signal peptide" evidence="1">
    <location>
        <begin position="1"/>
        <end position="22"/>
    </location>
</feature>
<feature type="domain" description="TNase-like" evidence="2">
    <location>
        <begin position="247"/>
        <end position="418"/>
    </location>
</feature>
<dbReference type="AlphaFoldDB" id="I1A6X1"/>
<dbReference type="EMBL" id="AJFU01000004">
    <property type="protein sequence ID" value="EIE42242.1"/>
    <property type="molecule type" value="Genomic_DNA"/>
</dbReference>
<dbReference type="Gene3D" id="2.40.50.90">
    <property type="match status" value="1"/>
</dbReference>
<accession>I1A6X1</accession>